<organism evidence="4 5">
    <name type="scientific">Parvicella tangerina</name>
    <dbReference type="NCBI Taxonomy" id="2829795"/>
    <lineage>
        <taxon>Bacteria</taxon>
        <taxon>Pseudomonadati</taxon>
        <taxon>Bacteroidota</taxon>
        <taxon>Flavobacteriia</taxon>
        <taxon>Flavobacteriales</taxon>
        <taxon>Parvicellaceae</taxon>
        <taxon>Parvicella</taxon>
    </lineage>
</organism>
<gene>
    <name evidence="4" type="primary">COQ5_1</name>
    <name evidence="4" type="ORF">CRYO30217_00072</name>
</gene>
<reference evidence="4" key="1">
    <citation type="submission" date="2021-04" db="EMBL/GenBank/DDBJ databases">
        <authorList>
            <person name="Rodrigo-Torres L."/>
            <person name="Arahal R. D."/>
            <person name="Lucena T."/>
        </authorList>
    </citation>
    <scope>NUCLEOTIDE SEQUENCE</scope>
    <source>
        <strain evidence="4">AS29M-1</strain>
    </source>
</reference>
<protein>
    <submittedName>
        <fullName evidence="4">2-methoxy-6-polyprenyl-1,4-benzoquinol methylase, mitochondrial</fullName>
        <ecNumber evidence="4">2.1.1.163</ecNumber>
    </submittedName>
</protein>
<dbReference type="Gene3D" id="3.40.50.150">
    <property type="entry name" value="Vaccinia Virus protein VP39"/>
    <property type="match status" value="1"/>
</dbReference>
<dbReference type="InterPro" id="IPR041698">
    <property type="entry name" value="Methyltransf_25"/>
</dbReference>
<feature type="domain" description="Methyltransferase" evidence="3">
    <location>
        <begin position="46"/>
        <end position="140"/>
    </location>
</feature>
<dbReference type="SUPFAM" id="SSF53335">
    <property type="entry name" value="S-adenosyl-L-methionine-dependent methyltransferases"/>
    <property type="match status" value="1"/>
</dbReference>
<dbReference type="GO" id="GO:0032259">
    <property type="term" value="P:methylation"/>
    <property type="evidence" value="ECO:0007669"/>
    <property type="project" value="UniProtKB-KW"/>
</dbReference>
<evidence type="ECO:0000259" key="3">
    <source>
        <dbReference type="Pfam" id="PF13649"/>
    </source>
</evidence>
<dbReference type="PANTHER" id="PTHR43861">
    <property type="entry name" value="TRANS-ACONITATE 2-METHYLTRANSFERASE-RELATED"/>
    <property type="match status" value="1"/>
</dbReference>
<evidence type="ECO:0000256" key="1">
    <source>
        <dbReference type="ARBA" id="ARBA00022603"/>
    </source>
</evidence>
<dbReference type="GO" id="GO:0043770">
    <property type="term" value="F:demethylmenaquinone methyltransferase activity"/>
    <property type="evidence" value="ECO:0007669"/>
    <property type="project" value="UniProtKB-EC"/>
</dbReference>
<dbReference type="AlphaFoldDB" id="A0A916JHW0"/>
<evidence type="ECO:0000313" key="5">
    <source>
        <dbReference type="Proteomes" id="UP000683507"/>
    </source>
</evidence>
<proteinExistence type="predicted"/>
<keyword evidence="1 4" id="KW-0489">Methyltransferase</keyword>
<dbReference type="EMBL" id="OU015584">
    <property type="protein sequence ID" value="CAG5076336.1"/>
    <property type="molecule type" value="Genomic_DNA"/>
</dbReference>
<dbReference type="Proteomes" id="UP000683507">
    <property type="component" value="Chromosome"/>
</dbReference>
<dbReference type="RefSeq" id="WP_258540316.1">
    <property type="nucleotide sequence ID" value="NZ_OU015584.1"/>
</dbReference>
<dbReference type="CDD" id="cd02440">
    <property type="entry name" value="AdoMet_MTases"/>
    <property type="match status" value="1"/>
</dbReference>
<sequence>MDRADFDHIANQYDADFSNTLIGQAQRKLVWNILDKYYPTFEGIDVLEINCGTGVDAVRLAEKNANILATDIAPEMVNVTRSKLKEFSNAKVQQLNINHIETVNQKFDLIFSNFGGLNCLDSSELSSFISKATALIKDDGMLILVIMPQNTIWETLYFSSKLSPKKAFRRMKKEGVTANVEGKQVQTYYYNPSYFNQFKDWNVRSATPIGLYVPPSYLERRYTDKPKKIERYFKKDLAKFNKKSLAKFADHYCIVLEKK</sequence>
<keyword evidence="5" id="KW-1185">Reference proteome</keyword>
<keyword evidence="2 4" id="KW-0808">Transferase</keyword>
<dbReference type="PANTHER" id="PTHR43861:SF1">
    <property type="entry name" value="TRANS-ACONITATE 2-METHYLTRANSFERASE"/>
    <property type="match status" value="1"/>
</dbReference>
<dbReference type="KEGG" id="ptan:CRYO30217_00072"/>
<evidence type="ECO:0000256" key="2">
    <source>
        <dbReference type="ARBA" id="ARBA00022679"/>
    </source>
</evidence>
<dbReference type="Pfam" id="PF13649">
    <property type="entry name" value="Methyltransf_25"/>
    <property type="match status" value="1"/>
</dbReference>
<name>A0A916JHW0_9FLAO</name>
<evidence type="ECO:0000313" key="4">
    <source>
        <dbReference type="EMBL" id="CAG5076336.1"/>
    </source>
</evidence>
<dbReference type="InterPro" id="IPR029063">
    <property type="entry name" value="SAM-dependent_MTases_sf"/>
</dbReference>
<accession>A0A916JHW0</accession>
<dbReference type="EC" id="2.1.1.163" evidence="4"/>